<feature type="domain" description="ATPase AAA-type core" evidence="2">
    <location>
        <begin position="290"/>
        <end position="331"/>
    </location>
</feature>
<organism evidence="3 4">
    <name type="scientific">Nocardia ignorata</name>
    <dbReference type="NCBI Taxonomy" id="145285"/>
    <lineage>
        <taxon>Bacteria</taxon>
        <taxon>Bacillati</taxon>
        <taxon>Actinomycetota</taxon>
        <taxon>Actinomycetes</taxon>
        <taxon>Mycobacteriales</taxon>
        <taxon>Nocardiaceae</taxon>
        <taxon>Nocardia</taxon>
    </lineage>
</organism>
<dbReference type="InterPro" id="IPR027417">
    <property type="entry name" value="P-loop_NTPase"/>
</dbReference>
<accession>A0A4R6PT46</accession>
<dbReference type="GO" id="GO:0005524">
    <property type="term" value="F:ATP binding"/>
    <property type="evidence" value="ECO:0007669"/>
    <property type="project" value="InterPro"/>
</dbReference>
<evidence type="ECO:0000313" key="3">
    <source>
        <dbReference type="EMBL" id="TDP42025.1"/>
    </source>
</evidence>
<dbReference type="InterPro" id="IPR041685">
    <property type="entry name" value="AAA_GajA/Old/RecF-like"/>
</dbReference>
<dbReference type="RefSeq" id="WP_084476472.1">
    <property type="nucleotide sequence ID" value="NZ_SNXK01000001.1"/>
</dbReference>
<name>A0A4R6PT46_NOCIG</name>
<dbReference type="InterPro" id="IPR051396">
    <property type="entry name" value="Bact_Antivir_Def_Nuclease"/>
</dbReference>
<dbReference type="InterPro" id="IPR003959">
    <property type="entry name" value="ATPase_AAA_core"/>
</dbReference>
<keyword evidence="4" id="KW-1185">Reference proteome</keyword>
<dbReference type="Pfam" id="PF13175">
    <property type="entry name" value="AAA_15"/>
    <property type="match status" value="1"/>
</dbReference>
<evidence type="ECO:0000259" key="2">
    <source>
        <dbReference type="Pfam" id="PF13304"/>
    </source>
</evidence>
<dbReference type="EMBL" id="SNXK01000001">
    <property type="protein sequence ID" value="TDP42025.1"/>
    <property type="molecule type" value="Genomic_DNA"/>
</dbReference>
<dbReference type="PANTHER" id="PTHR43581">
    <property type="entry name" value="ATP/GTP PHOSPHATASE"/>
    <property type="match status" value="1"/>
</dbReference>
<evidence type="ECO:0000259" key="1">
    <source>
        <dbReference type="Pfam" id="PF13175"/>
    </source>
</evidence>
<evidence type="ECO:0000313" key="4">
    <source>
        <dbReference type="Proteomes" id="UP000295087"/>
    </source>
</evidence>
<comment type="caution">
    <text evidence="3">The sequence shown here is derived from an EMBL/GenBank/DDBJ whole genome shotgun (WGS) entry which is preliminary data.</text>
</comment>
<sequence>MRQCEESGSSGGFKSIAIRNWRQFGRVDIDFHPRLTVLTGANATGKSTILGILGRHFNWSRAYSSSPIRRDGQGGVEWQTFWVEESEEESVRRDENQSMVEIGTLTYGTGAPTPISVPSRPAADSQRGNYDLHMPHAQDVKGAFLTSHRTMTSSYTLVDTIPTLFGDANQIFEQFTNELRVRWQGSWTGRSPQRALKESLMAAATFGGRGNESVDFNPEAAAVWTGFQEILRNVMPPSAGYSGMRVRIPDVIVQMRSGDFILDDLSGGLSAIIEISWQIFLKSRTESAFTVLLDEPENHLHPSLQREILPSLLRAFPSVQFIVATHSPFVVTATPDSAVYAFDYNESGHVESRQLDYANKAASADAILRRVLGVESTMPRWAEEAFDEIVSRYASAPLDASRLRALREELKERGLDTEFPDAVIELTDRPDAEPLR</sequence>
<dbReference type="AlphaFoldDB" id="A0A4R6PT46"/>
<dbReference type="Pfam" id="PF13304">
    <property type="entry name" value="AAA_21"/>
    <property type="match status" value="1"/>
</dbReference>
<dbReference type="PANTHER" id="PTHR43581:SF2">
    <property type="entry name" value="EXCINUCLEASE ATPASE SUBUNIT"/>
    <property type="match status" value="1"/>
</dbReference>
<gene>
    <name evidence="3" type="ORF">DFR75_1011131</name>
</gene>
<reference evidence="3 4" key="1">
    <citation type="submission" date="2019-03" db="EMBL/GenBank/DDBJ databases">
        <title>Genomic Encyclopedia of Type Strains, Phase IV (KMG-IV): sequencing the most valuable type-strain genomes for metagenomic binning, comparative biology and taxonomic classification.</title>
        <authorList>
            <person name="Goeker M."/>
        </authorList>
    </citation>
    <scope>NUCLEOTIDE SEQUENCE [LARGE SCALE GENOMIC DNA]</scope>
    <source>
        <strain evidence="3 4">DSM 44496</strain>
    </source>
</reference>
<proteinExistence type="predicted"/>
<dbReference type="Proteomes" id="UP000295087">
    <property type="component" value="Unassembled WGS sequence"/>
</dbReference>
<protein>
    <submittedName>
        <fullName evidence="3">AAA domain-containing protein</fullName>
    </submittedName>
</protein>
<dbReference type="SUPFAM" id="SSF52540">
    <property type="entry name" value="P-loop containing nucleoside triphosphate hydrolases"/>
    <property type="match status" value="1"/>
</dbReference>
<dbReference type="GO" id="GO:0016887">
    <property type="term" value="F:ATP hydrolysis activity"/>
    <property type="evidence" value="ECO:0007669"/>
    <property type="project" value="InterPro"/>
</dbReference>
<dbReference type="Gene3D" id="3.40.50.300">
    <property type="entry name" value="P-loop containing nucleotide triphosphate hydrolases"/>
    <property type="match status" value="2"/>
</dbReference>
<feature type="domain" description="Endonuclease GajA/Old nuclease/RecF-like AAA" evidence="1">
    <location>
        <begin position="14"/>
        <end position="93"/>
    </location>
</feature>